<dbReference type="Gene3D" id="1.10.3780.10">
    <property type="entry name" value="SusD-like"/>
    <property type="match status" value="1"/>
</dbReference>
<dbReference type="Gene3D" id="1.25.40.10">
    <property type="entry name" value="Tetratricopeptide repeat domain"/>
    <property type="match status" value="1"/>
</dbReference>
<dbReference type="Pfam" id="PF07980">
    <property type="entry name" value="SusD_RagB"/>
    <property type="match status" value="1"/>
</dbReference>
<dbReference type="GO" id="GO:0009279">
    <property type="term" value="C:cell outer membrane"/>
    <property type="evidence" value="ECO:0007669"/>
    <property type="project" value="UniProtKB-SubCell"/>
</dbReference>
<evidence type="ECO:0000256" key="5">
    <source>
        <dbReference type="ARBA" id="ARBA00023237"/>
    </source>
</evidence>
<gene>
    <name evidence="8" type="ORF">SAMN05216167_103191</name>
</gene>
<accession>A0A1I1PGR9</accession>
<dbReference type="AlphaFoldDB" id="A0A1I1PGR9"/>
<comment type="subcellular location">
    <subcellularLocation>
        <location evidence="1">Cell outer membrane</location>
    </subcellularLocation>
</comment>
<evidence type="ECO:0000313" key="9">
    <source>
        <dbReference type="Proteomes" id="UP000198598"/>
    </source>
</evidence>
<dbReference type="OrthoDB" id="9783641at2"/>
<keyword evidence="9" id="KW-1185">Reference proteome</keyword>
<feature type="chain" id="PRO_5011594774" evidence="6">
    <location>
        <begin position="24"/>
        <end position="495"/>
    </location>
</feature>
<sequence length="495" mass="55703">MKTISIKVMMGCAALLLAGQSCTDLTEKTFDVLPTSGDFGSTQAQRDALIGPLYNGLGDYWSNMTDLNTTTDEQIVPTRGGDWKDGDKWVRYYTHTWDPVTDNSVFNDRWNWCYNNITAINQQLGKLTDATGIAELKTLRAFFHYQAMDLFGNVIIANQLGGASPQQSTRAQVFSFVEKELLDNRATLSSTVGGPNYGRMNKYVSDMILAKLYLNAQVYTGTPRWRDAVTRLDTIINSGKFTLASDFLSNFTTQNQGSPETILATPFSSTKRTGFRPQMSTLHYLHSLTYNLGQQPWNGFCAVTEFYNSFDDKDARKKMWLVGPQYKADGTPLIDDSQPVVLNPDVTTLSYTAGYVGRSAGARSAKYQIQRNNFTTDSWQDNDFIIYRLGDAYLMRAEANLRLGNVATAVTDANIIRARAGMTAYTATTLTLNEMLAERGRELAWEMHRRQDLIRFGQYTKAWRLKGASQDYRTLFPIPRDQISLNPNLKQNPGY</sequence>
<organism evidence="8 9">
    <name type="scientific">Spirosoma endophyticum</name>
    <dbReference type="NCBI Taxonomy" id="662367"/>
    <lineage>
        <taxon>Bacteria</taxon>
        <taxon>Pseudomonadati</taxon>
        <taxon>Bacteroidota</taxon>
        <taxon>Cytophagia</taxon>
        <taxon>Cytophagales</taxon>
        <taxon>Cytophagaceae</taxon>
        <taxon>Spirosoma</taxon>
    </lineage>
</organism>
<evidence type="ECO:0000313" key="8">
    <source>
        <dbReference type="EMBL" id="SFD06858.1"/>
    </source>
</evidence>
<feature type="domain" description="RagB/SusD" evidence="7">
    <location>
        <begin position="240"/>
        <end position="464"/>
    </location>
</feature>
<dbReference type="SUPFAM" id="SSF48452">
    <property type="entry name" value="TPR-like"/>
    <property type="match status" value="1"/>
</dbReference>
<keyword evidence="4" id="KW-0472">Membrane</keyword>
<dbReference type="EMBL" id="FOLQ01000003">
    <property type="protein sequence ID" value="SFD06858.1"/>
    <property type="molecule type" value="Genomic_DNA"/>
</dbReference>
<keyword evidence="3 6" id="KW-0732">Signal</keyword>
<evidence type="ECO:0000256" key="1">
    <source>
        <dbReference type="ARBA" id="ARBA00004442"/>
    </source>
</evidence>
<dbReference type="STRING" id="662367.SAMN05216167_103191"/>
<proteinExistence type="inferred from homology"/>
<name>A0A1I1PGR9_9BACT</name>
<protein>
    <submittedName>
        <fullName evidence="8">Starch-binding associating with outer membrane</fullName>
    </submittedName>
</protein>
<keyword evidence="5" id="KW-0998">Cell outer membrane</keyword>
<evidence type="ECO:0000256" key="3">
    <source>
        <dbReference type="ARBA" id="ARBA00022729"/>
    </source>
</evidence>
<dbReference type="InterPro" id="IPR011990">
    <property type="entry name" value="TPR-like_helical_dom_sf"/>
</dbReference>
<comment type="similarity">
    <text evidence="2">Belongs to the SusD family.</text>
</comment>
<evidence type="ECO:0000256" key="6">
    <source>
        <dbReference type="SAM" id="SignalP"/>
    </source>
</evidence>
<dbReference type="Gene3D" id="1.25.40.390">
    <property type="match status" value="1"/>
</dbReference>
<evidence type="ECO:0000259" key="7">
    <source>
        <dbReference type="Pfam" id="PF07980"/>
    </source>
</evidence>
<dbReference type="Proteomes" id="UP000198598">
    <property type="component" value="Unassembled WGS sequence"/>
</dbReference>
<dbReference type="InterPro" id="IPR012944">
    <property type="entry name" value="SusD_RagB_dom"/>
</dbReference>
<dbReference type="PROSITE" id="PS51257">
    <property type="entry name" value="PROKAR_LIPOPROTEIN"/>
    <property type="match status" value="1"/>
</dbReference>
<evidence type="ECO:0000256" key="2">
    <source>
        <dbReference type="ARBA" id="ARBA00006275"/>
    </source>
</evidence>
<dbReference type="RefSeq" id="WP_093825546.1">
    <property type="nucleotide sequence ID" value="NZ_FOLQ01000003.1"/>
</dbReference>
<reference evidence="8 9" key="1">
    <citation type="submission" date="2016-10" db="EMBL/GenBank/DDBJ databases">
        <authorList>
            <person name="de Groot N.N."/>
        </authorList>
    </citation>
    <scope>NUCLEOTIDE SEQUENCE [LARGE SCALE GENOMIC DNA]</scope>
    <source>
        <strain evidence="8 9">DSM 26130</strain>
    </source>
</reference>
<feature type="signal peptide" evidence="6">
    <location>
        <begin position="1"/>
        <end position="23"/>
    </location>
</feature>
<evidence type="ECO:0000256" key="4">
    <source>
        <dbReference type="ARBA" id="ARBA00023136"/>
    </source>
</evidence>